<dbReference type="GO" id="GO:0015078">
    <property type="term" value="F:proton transmembrane transporter activity"/>
    <property type="evidence" value="ECO:0007669"/>
    <property type="project" value="InterPro"/>
</dbReference>
<evidence type="ECO:0000256" key="13">
    <source>
        <dbReference type="SAM" id="Phobius"/>
    </source>
</evidence>
<keyword evidence="4 12" id="KW-0813">Transport</keyword>
<evidence type="ECO:0000256" key="1">
    <source>
        <dbReference type="ARBA" id="ARBA00004304"/>
    </source>
</evidence>
<evidence type="ECO:0000256" key="3">
    <source>
        <dbReference type="ARBA" id="ARBA00011291"/>
    </source>
</evidence>
<dbReference type="AlphaFoldDB" id="A0A5Q0RZ55"/>
<comment type="similarity">
    <text evidence="2 12">Belongs to the ATPase protein 8 family.</text>
</comment>
<comment type="subcellular location">
    <subcellularLocation>
        <location evidence="1 12">Mitochondrion membrane</location>
        <topology evidence="1 12">Single-pass membrane protein</topology>
    </subcellularLocation>
</comment>
<dbReference type="Pfam" id="PF00895">
    <property type="entry name" value="ATP-synt_8"/>
    <property type="match status" value="1"/>
</dbReference>
<sequence length="55" mass="6834">MPQIWPMNWIILFTLFILAFIFFLSFNYFLNPSVKITQIEMENKISQFKSLEWKW</sequence>
<keyword evidence="9 12" id="KW-0406">Ion transport</keyword>
<evidence type="ECO:0000256" key="10">
    <source>
        <dbReference type="ARBA" id="ARBA00023128"/>
    </source>
</evidence>
<evidence type="ECO:0000256" key="12">
    <source>
        <dbReference type="RuleBase" id="RU003661"/>
    </source>
</evidence>
<reference evidence="14" key="2">
    <citation type="journal article" date="2019" name="Mitochondrial DNA Part B Resour">
        <title>Mitogenome of Daphnia laevis (Cladocera, Daphniidae) from Brazil.</title>
        <authorList>
            <person name="Martins Ribeiro M."/>
            <person name="Facchin S."/>
            <person name="Pereira A.H."/>
            <person name="Kalapothakis E."/>
            <person name="Xu S."/>
            <person name="Han B.-P."/>
            <person name="Dumont H.J."/>
            <person name="Cecilia Rietzler A."/>
        </authorList>
    </citation>
    <scope>NUCLEOTIDE SEQUENCE</scope>
</reference>
<reference evidence="14" key="1">
    <citation type="submission" date="2018-10" db="EMBL/GenBank/DDBJ databases">
        <authorList>
            <person name="Ribeiro M.M."/>
            <person name="Facchin S."/>
            <person name="Pereira A.H."/>
            <person name="Kalapothakis E."/>
            <person name="Xu S."/>
            <person name="Han B."/>
            <person name="Dumont H.J."/>
            <person name="Rietzler A.C."/>
        </authorList>
    </citation>
    <scope>NUCLEOTIDE SEQUENCE</scope>
</reference>
<organism evidence="14">
    <name type="scientific">Daphnia laevis</name>
    <dbReference type="NCBI Taxonomy" id="42853"/>
    <lineage>
        <taxon>Eukaryota</taxon>
        <taxon>Metazoa</taxon>
        <taxon>Ecdysozoa</taxon>
        <taxon>Arthropoda</taxon>
        <taxon>Crustacea</taxon>
        <taxon>Branchiopoda</taxon>
        <taxon>Diplostraca</taxon>
        <taxon>Cladocera</taxon>
        <taxon>Anomopoda</taxon>
        <taxon>Daphniidae</taxon>
        <taxon>Daphnia</taxon>
        <taxon>Daphnia laevis group</taxon>
    </lineage>
</organism>
<proteinExistence type="inferred from homology"/>
<evidence type="ECO:0000256" key="6">
    <source>
        <dbReference type="ARBA" id="ARBA00022692"/>
    </source>
</evidence>
<dbReference type="EMBL" id="MK059395">
    <property type="protein sequence ID" value="QGA47445.1"/>
    <property type="molecule type" value="Genomic_DNA"/>
</dbReference>
<evidence type="ECO:0000256" key="8">
    <source>
        <dbReference type="ARBA" id="ARBA00022989"/>
    </source>
</evidence>
<evidence type="ECO:0000256" key="5">
    <source>
        <dbReference type="ARBA" id="ARBA00022547"/>
    </source>
</evidence>
<dbReference type="GO" id="GO:0031966">
    <property type="term" value="C:mitochondrial membrane"/>
    <property type="evidence" value="ECO:0007669"/>
    <property type="project" value="UniProtKB-SubCell"/>
</dbReference>
<keyword evidence="7 12" id="KW-0375">Hydrogen ion transport</keyword>
<evidence type="ECO:0000256" key="7">
    <source>
        <dbReference type="ARBA" id="ARBA00022781"/>
    </source>
</evidence>
<name>A0A5Q0RZ55_9CRUS</name>
<evidence type="ECO:0000256" key="9">
    <source>
        <dbReference type="ARBA" id="ARBA00023065"/>
    </source>
</evidence>
<dbReference type="GO" id="GO:0015986">
    <property type="term" value="P:proton motive force-driven ATP synthesis"/>
    <property type="evidence" value="ECO:0007669"/>
    <property type="project" value="InterPro"/>
</dbReference>
<dbReference type="GO" id="GO:0045259">
    <property type="term" value="C:proton-transporting ATP synthase complex"/>
    <property type="evidence" value="ECO:0007669"/>
    <property type="project" value="UniProtKB-KW"/>
</dbReference>
<evidence type="ECO:0000256" key="11">
    <source>
        <dbReference type="ARBA" id="ARBA00023136"/>
    </source>
</evidence>
<comment type="subunit">
    <text evidence="3">F-type ATPases have 2 components, CF(1) - the catalytic core - and CF(0) - the membrane proton channel.</text>
</comment>
<evidence type="ECO:0000313" key="14">
    <source>
        <dbReference type="EMBL" id="QGA47445.1"/>
    </source>
</evidence>
<dbReference type="CTD" id="4509"/>
<feature type="transmembrane region" description="Helical" evidence="13">
    <location>
        <begin position="6"/>
        <end position="30"/>
    </location>
</feature>
<dbReference type="GeneID" id="42889396"/>
<keyword evidence="6 12" id="KW-0812">Transmembrane</keyword>
<accession>A0A5Q0RZ55</accession>
<keyword evidence="11 13" id="KW-0472">Membrane</keyword>
<geneLocation type="mitochondrion" evidence="14"/>
<dbReference type="InterPro" id="IPR001421">
    <property type="entry name" value="ATP8_metazoa"/>
</dbReference>
<keyword evidence="10 12" id="KW-0496">Mitochondrion</keyword>
<gene>
    <name evidence="14" type="primary">ATP8</name>
</gene>
<dbReference type="RefSeq" id="YP_009711868.1">
    <property type="nucleotide sequence ID" value="NC_045243.1"/>
</dbReference>
<keyword evidence="8 13" id="KW-1133">Transmembrane helix</keyword>
<evidence type="ECO:0000256" key="4">
    <source>
        <dbReference type="ARBA" id="ARBA00022448"/>
    </source>
</evidence>
<protein>
    <recommendedName>
        <fullName evidence="12">ATP synthase complex subunit 8</fullName>
    </recommendedName>
</protein>
<keyword evidence="5 12" id="KW-0138">CF(0)</keyword>
<evidence type="ECO:0000256" key="2">
    <source>
        <dbReference type="ARBA" id="ARBA00008892"/>
    </source>
</evidence>